<gene>
    <name evidence="1" type="ORF">B1A_06882</name>
</gene>
<reference evidence="1" key="1">
    <citation type="submission" date="2013-08" db="EMBL/GenBank/DDBJ databases">
        <authorList>
            <person name="Mendez C."/>
            <person name="Richter M."/>
            <person name="Ferrer M."/>
            <person name="Sanchez J."/>
        </authorList>
    </citation>
    <scope>NUCLEOTIDE SEQUENCE</scope>
</reference>
<comment type="caution">
    <text evidence="1">The sequence shown here is derived from an EMBL/GenBank/DDBJ whole genome shotgun (WGS) entry which is preliminary data.</text>
</comment>
<protein>
    <submittedName>
        <fullName evidence="1">Sigma-70 like region 4 HTH domain-containing protein</fullName>
    </submittedName>
</protein>
<proteinExistence type="predicted"/>
<evidence type="ECO:0000313" key="1">
    <source>
        <dbReference type="EMBL" id="EQD69513.1"/>
    </source>
</evidence>
<dbReference type="EMBL" id="AUZX01004980">
    <property type="protein sequence ID" value="EQD69513.1"/>
    <property type="molecule type" value="Genomic_DNA"/>
</dbReference>
<reference evidence="1" key="2">
    <citation type="journal article" date="2014" name="ISME J.">
        <title>Microbial stratification in low pH oxic and suboxic macroscopic growths along an acid mine drainage.</title>
        <authorList>
            <person name="Mendez-Garcia C."/>
            <person name="Mesa V."/>
            <person name="Sprenger R.R."/>
            <person name="Richter M."/>
            <person name="Diez M.S."/>
            <person name="Solano J."/>
            <person name="Bargiela R."/>
            <person name="Golyshina O.V."/>
            <person name="Manteca A."/>
            <person name="Ramos J.L."/>
            <person name="Gallego J.R."/>
            <person name="Llorente I."/>
            <person name="Martins Dos Santos V.A."/>
            <person name="Jensen O.N."/>
            <person name="Pelaez A.I."/>
            <person name="Sanchez J."/>
            <person name="Ferrer M."/>
        </authorList>
    </citation>
    <scope>NUCLEOTIDE SEQUENCE</scope>
</reference>
<dbReference type="AlphaFoldDB" id="T1BM04"/>
<sequence length="187" mass="21412">MGLTYLDVIISLFGEEEFTTAEFRAVTGNFRSAKLLSELKMRGVVERIGRGEYRVLPLSKRPDTRIIEWERVRNIITKAPWDKAWAGSTAVEIWTNGRYKISPNPYLRVFHLLVHKSEVEEWKKYLRKSGISYSGKKRVGSFVNLEVTSKINSTLVAGEPVIPKDEVLRIIKNHPGLYADAGELIEY</sequence>
<accession>T1BM04</accession>
<name>T1BM04_9ZZZZ</name>
<organism evidence="1">
    <name type="scientific">mine drainage metagenome</name>
    <dbReference type="NCBI Taxonomy" id="410659"/>
    <lineage>
        <taxon>unclassified sequences</taxon>
        <taxon>metagenomes</taxon>
        <taxon>ecological metagenomes</taxon>
    </lineage>
</organism>